<feature type="transmembrane region" description="Helical" evidence="1">
    <location>
        <begin position="12"/>
        <end position="36"/>
    </location>
</feature>
<keyword evidence="1" id="KW-0472">Membrane</keyword>
<comment type="caution">
    <text evidence="2">The sequence shown here is derived from an EMBL/GenBank/DDBJ whole genome shotgun (WGS) entry which is preliminary data.</text>
</comment>
<keyword evidence="3" id="KW-1185">Reference proteome</keyword>
<organism evidence="2 3">
    <name type="scientific">Capnocytophaga granulosa</name>
    <dbReference type="NCBI Taxonomy" id="45242"/>
    <lineage>
        <taxon>Bacteria</taxon>
        <taxon>Pseudomonadati</taxon>
        <taxon>Bacteroidota</taxon>
        <taxon>Flavobacteriia</taxon>
        <taxon>Flavobacteriales</taxon>
        <taxon>Flavobacteriaceae</taxon>
        <taxon>Capnocytophaga</taxon>
    </lineage>
</organism>
<proteinExistence type="predicted"/>
<gene>
    <name evidence="2" type="ORF">SAMN05444420_102514</name>
</gene>
<dbReference type="EMBL" id="FNND01000002">
    <property type="protein sequence ID" value="SDW55124.1"/>
    <property type="molecule type" value="Genomic_DNA"/>
</dbReference>
<evidence type="ECO:0000313" key="3">
    <source>
        <dbReference type="Proteomes" id="UP000182771"/>
    </source>
</evidence>
<keyword evidence="1" id="KW-0812">Transmembrane</keyword>
<reference evidence="2 3" key="1">
    <citation type="submission" date="2016-10" db="EMBL/GenBank/DDBJ databases">
        <authorList>
            <person name="Varghese N."/>
            <person name="Submissions S."/>
        </authorList>
    </citation>
    <scope>NUCLEOTIDE SEQUENCE [LARGE SCALE GENOMIC DNA]</scope>
    <source>
        <strain evidence="2 3">DSM 11449</strain>
    </source>
</reference>
<protein>
    <submittedName>
        <fullName evidence="2">Uncharacterized protein</fullName>
    </submittedName>
</protein>
<sequence>MNKSRLLKFFLYICRHIIFSVYLMKYSYFFLSLMLIGCLSSAKQQKELSTENVSDTLVVVKDTENVDERRLKEAMTDALQKIRDSLYGKEGEYTYDFDTAEEGYAPIGVTIKMGKYTEGAYYAVIHAFDQAEALINLYDLDKGTVREKVSETLPLRADPSDTIFDANGDKVKDFVLRFYPSSGCCRRDIYHLYLSPEKKEGQLSYIELINPTFYPKEHLIRGIGYGWPGHVELYKYRWRGEELDTLEYILPDVATKGKTFLKGRNLYGFTKEKEIRLTKLPEEYQTVIGLDYF</sequence>
<dbReference type="AlphaFoldDB" id="A0A1H2UHX5"/>
<keyword evidence="1" id="KW-1133">Transmembrane helix</keyword>
<name>A0A1H2UHX5_9FLAO</name>
<evidence type="ECO:0000313" key="2">
    <source>
        <dbReference type="EMBL" id="SDW55124.1"/>
    </source>
</evidence>
<dbReference type="Proteomes" id="UP000182771">
    <property type="component" value="Unassembled WGS sequence"/>
</dbReference>
<evidence type="ECO:0000256" key="1">
    <source>
        <dbReference type="SAM" id="Phobius"/>
    </source>
</evidence>
<accession>A0A1H2UHX5</accession>